<reference evidence="1 2" key="1">
    <citation type="journal article" date="2012" name="J. Bacteriol.">
        <title>Complete Genome Sequence of the BTEX-Degrading Bacterium Pseudoxanthomonas spadix BD-a59.</title>
        <authorList>
            <person name="Lee S.H."/>
            <person name="Jin H.M."/>
            <person name="Lee H.J."/>
            <person name="Kim J.M."/>
            <person name="Jeon C.O."/>
        </authorList>
    </citation>
    <scope>NUCLEOTIDE SEQUENCE [LARGE SCALE GENOMIC DNA]</scope>
    <source>
        <strain evidence="1 2">BD-a59</strain>
    </source>
</reference>
<dbReference type="InterPro" id="IPR029055">
    <property type="entry name" value="Ntn_hydrolases_N"/>
</dbReference>
<dbReference type="STRING" id="1045855.DSC_03395"/>
<sequence>MLAPEKTMFPQVRSMHAMVAGGNNFVTEAGLRILRQGGNAVDAGVAAMLAAAVTEEDHFSMGGEAPILIKMRDRPVSVVSGVGTAPALATTDFYSKRAPLPWEKTARKPPIPSQGILATTTPGMVDGALLALREFGTMRFAQVAQPAIELADAFPVTEVLADTLKRDEAMLRQWPNSWTYFTSGFEGRLPQAGEIFKQPQLAATLRAMVQAEKEAGAERRTGIDAVREYFYRGPVARKMGRFSEENGGLVRYSDIAAFKAEIDTPRSCTFHGYEIVKPGFWTQGPVMLEMFNLLEGYDLKAMGHNSPEYLHTLAEVAKLAFSDRDKFYGDPKFTNVPEAVLLSKEYAAQRRKLIDPNKAALHSLPGDIPGYGGPLPDEGKEPLDVKDTTSLAVVDEEGNVLSATPSGAWLPSVKAGDTGISFGTRLQSFVLQEGHPNVLAKGKRPRITLSPTIIIRDGTPVYVVSTPGGDNQDQAMLQVILNMIVFGMAPQQAVEAPRFQTNALHASFGNHEYKPGDLNLESRIDVRTVEALKAKGHDVTVRGPWSNASAPSVIELAGTHLEGGADPRRGRFVDGY</sequence>
<dbReference type="SUPFAM" id="SSF56235">
    <property type="entry name" value="N-terminal nucleophile aminohydrolases (Ntn hydrolases)"/>
    <property type="match status" value="1"/>
</dbReference>
<evidence type="ECO:0000313" key="2">
    <source>
        <dbReference type="Proteomes" id="UP000005870"/>
    </source>
</evidence>
<keyword evidence="2" id="KW-1185">Reference proteome</keyword>
<dbReference type="MEROPS" id="T03.014"/>
<protein>
    <submittedName>
        <fullName evidence="1">Gamma-glutamyltransferase</fullName>
    </submittedName>
</protein>
<dbReference type="EMBL" id="CP003093">
    <property type="protein sequence ID" value="AER55332.1"/>
    <property type="molecule type" value="Genomic_DNA"/>
</dbReference>
<dbReference type="PANTHER" id="PTHR43881">
    <property type="entry name" value="GAMMA-GLUTAMYLTRANSPEPTIDASE (AFU_ORTHOLOGUE AFUA_4G13580)"/>
    <property type="match status" value="1"/>
</dbReference>
<proteinExistence type="predicted"/>
<dbReference type="InterPro" id="IPR052896">
    <property type="entry name" value="GGT-like_enzyme"/>
</dbReference>
<dbReference type="AlphaFoldDB" id="G7UN21"/>
<dbReference type="HOGENOM" id="CLU_014813_3_2_6"/>
<dbReference type="Pfam" id="PF01019">
    <property type="entry name" value="G_glu_transpept"/>
    <property type="match status" value="1"/>
</dbReference>
<accession>G7UN21</accession>
<dbReference type="Gene3D" id="1.10.246.130">
    <property type="match status" value="1"/>
</dbReference>
<dbReference type="Proteomes" id="UP000005870">
    <property type="component" value="Chromosome"/>
</dbReference>
<dbReference type="InterPro" id="IPR043137">
    <property type="entry name" value="GGT_ssub_C"/>
</dbReference>
<dbReference type="InterPro" id="IPR043138">
    <property type="entry name" value="GGT_lsub"/>
</dbReference>
<dbReference type="GO" id="GO:0016740">
    <property type="term" value="F:transferase activity"/>
    <property type="evidence" value="ECO:0007669"/>
    <property type="project" value="UniProtKB-KW"/>
</dbReference>
<dbReference type="PRINTS" id="PR01210">
    <property type="entry name" value="GGTRANSPTASE"/>
</dbReference>
<dbReference type="PANTHER" id="PTHR43881:SF1">
    <property type="entry name" value="GAMMA-GLUTAMYLTRANSPEPTIDASE (AFU_ORTHOLOGUE AFUA_4G13580)"/>
    <property type="match status" value="1"/>
</dbReference>
<evidence type="ECO:0000313" key="1">
    <source>
        <dbReference type="EMBL" id="AER55332.1"/>
    </source>
</evidence>
<dbReference type="Gene3D" id="3.60.20.40">
    <property type="match status" value="1"/>
</dbReference>
<gene>
    <name evidence="1" type="ordered locus">DSC_03395</name>
</gene>
<name>G7UN21_PSEUP</name>
<dbReference type="eggNOG" id="COG0405">
    <property type="taxonomic scope" value="Bacteria"/>
</dbReference>
<dbReference type="KEGG" id="psd:DSC_03395"/>
<organism evidence="1 2">
    <name type="scientific">Pseudoxanthomonas spadix (strain BD-a59)</name>
    <dbReference type="NCBI Taxonomy" id="1045855"/>
    <lineage>
        <taxon>Bacteria</taxon>
        <taxon>Pseudomonadati</taxon>
        <taxon>Pseudomonadota</taxon>
        <taxon>Gammaproteobacteria</taxon>
        <taxon>Lysobacterales</taxon>
        <taxon>Lysobacteraceae</taxon>
        <taxon>Pseudoxanthomonas</taxon>
    </lineage>
</organism>